<keyword evidence="2" id="KW-0012">Acyltransferase</keyword>
<organism evidence="3 4">
    <name type="scientific">Shouchella clausii</name>
    <name type="common">Alkalihalobacillus clausii</name>
    <dbReference type="NCBI Taxonomy" id="79880"/>
    <lineage>
        <taxon>Bacteria</taxon>
        <taxon>Bacillati</taxon>
        <taxon>Bacillota</taxon>
        <taxon>Bacilli</taxon>
        <taxon>Bacillales</taxon>
        <taxon>Bacillaceae</taxon>
        <taxon>Shouchella</taxon>
    </lineage>
</organism>
<evidence type="ECO:0000313" key="3">
    <source>
        <dbReference type="EMBL" id="PAE89735.1"/>
    </source>
</evidence>
<proteinExistence type="predicted"/>
<dbReference type="InterPro" id="IPR050680">
    <property type="entry name" value="YpeA/RimI_acetyltransf"/>
</dbReference>
<dbReference type="InterPro" id="IPR000182">
    <property type="entry name" value="GNAT_dom"/>
</dbReference>
<dbReference type="PROSITE" id="PS51186">
    <property type="entry name" value="GNAT"/>
    <property type="match status" value="1"/>
</dbReference>
<protein>
    <submittedName>
        <fullName evidence="3">N-acetyltransferase</fullName>
    </submittedName>
</protein>
<dbReference type="PANTHER" id="PTHR43420:SF44">
    <property type="entry name" value="ACETYLTRANSFERASE YPEA"/>
    <property type="match status" value="1"/>
</dbReference>
<dbReference type="RefSeq" id="WP_082369211.1">
    <property type="nucleotide sequence ID" value="NZ_CP012475.1"/>
</dbReference>
<dbReference type="CDD" id="cd04301">
    <property type="entry name" value="NAT_SF"/>
    <property type="match status" value="1"/>
</dbReference>
<sequence>MSDIALIRKIEALSMNAQPALKTVQQDGWILRFANGYTKRANSINPLYPSCEELDRKIEACEQMYRKQHLPAVYKLTAAAFPGELDRSLHAKGYDYVGETSVQILSLSQIGEKPEAYVEICPRQDRKWFDHYCRWNHVCEADQQTLKQMFDNIAAETCYMLITDKDGIPCACGLGVLEDEYIGLFDIVTKKKERKQGYGTQLIQHLLHWGKENGAAFAYLQVVRENKPALALYTKLGFEEMYTYWYRVKS</sequence>
<name>A0A268P358_SHOCL</name>
<dbReference type="PANTHER" id="PTHR43420">
    <property type="entry name" value="ACETYLTRANSFERASE"/>
    <property type="match status" value="1"/>
</dbReference>
<keyword evidence="1 3" id="KW-0808">Transferase</keyword>
<dbReference type="InterPro" id="IPR016181">
    <property type="entry name" value="Acyl_CoA_acyltransferase"/>
</dbReference>
<evidence type="ECO:0000256" key="1">
    <source>
        <dbReference type="ARBA" id="ARBA00022679"/>
    </source>
</evidence>
<dbReference type="InterPro" id="IPR056935">
    <property type="entry name" value="Rv0428c-like_C"/>
</dbReference>
<dbReference type="Proteomes" id="UP000216207">
    <property type="component" value="Unassembled WGS sequence"/>
</dbReference>
<dbReference type="Pfam" id="PF24553">
    <property type="entry name" value="Rv0428c_C"/>
    <property type="match status" value="1"/>
</dbReference>
<gene>
    <name evidence="3" type="ORF">CHH72_05625</name>
</gene>
<dbReference type="GO" id="GO:0016747">
    <property type="term" value="F:acyltransferase activity, transferring groups other than amino-acyl groups"/>
    <property type="evidence" value="ECO:0007669"/>
    <property type="project" value="InterPro"/>
</dbReference>
<dbReference type="SUPFAM" id="SSF55729">
    <property type="entry name" value="Acyl-CoA N-acyltransferases (Nat)"/>
    <property type="match status" value="1"/>
</dbReference>
<comment type="caution">
    <text evidence="3">The sequence shown here is derived from an EMBL/GenBank/DDBJ whole genome shotgun (WGS) entry which is preliminary data.</text>
</comment>
<dbReference type="AlphaFoldDB" id="A0A268P358"/>
<dbReference type="Gene3D" id="3.40.630.30">
    <property type="match status" value="1"/>
</dbReference>
<evidence type="ECO:0000313" key="4">
    <source>
        <dbReference type="Proteomes" id="UP000216207"/>
    </source>
</evidence>
<evidence type="ECO:0000256" key="2">
    <source>
        <dbReference type="ARBA" id="ARBA00023315"/>
    </source>
</evidence>
<dbReference type="EMBL" id="NPCC01000006">
    <property type="protein sequence ID" value="PAE89735.1"/>
    <property type="molecule type" value="Genomic_DNA"/>
</dbReference>
<reference evidence="3 4" key="1">
    <citation type="submission" date="2017-07" db="EMBL/GenBank/DDBJ databases">
        <title>Isolation and whole genome analysis of endospore-forming bacteria from heroin.</title>
        <authorList>
            <person name="Kalinowski J."/>
            <person name="Ahrens B."/>
            <person name="Al-Dilaimi A."/>
            <person name="Winkler A."/>
            <person name="Wibberg D."/>
            <person name="Schleenbecker U."/>
            <person name="Ruckert C."/>
            <person name="Wolfel R."/>
            <person name="Grass G."/>
        </authorList>
    </citation>
    <scope>NUCLEOTIDE SEQUENCE [LARGE SCALE GENOMIC DNA]</scope>
    <source>
        <strain evidence="3 4">7539</strain>
    </source>
</reference>
<accession>A0A268P358</accession>